<reference evidence="1 2" key="1">
    <citation type="submission" date="2017-04" db="EMBL/GenBank/DDBJ databases">
        <authorList>
            <person name="Afonso C.L."/>
            <person name="Miller P.J."/>
            <person name="Scott M.A."/>
            <person name="Spackman E."/>
            <person name="Goraichik I."/>
            <person name="Dimitrov K.M."/>
            <person name="Suarez D.L."/>
            <person name="Swayne D.E."/>
        </authorList>
    </citation>
    <scope>NUCLEOTIDE SEQUENCE [LARGE SCALE GENOMIC DNA]</scope>
    <source>
        <strain evidence="1 2">B5P</strain>
    </source>
</reference>
<evidence type="ECO:0000313" key="2">
    <source>
        <dbReference type="Proteomes" id="UP000193083"/>
    </source>
</evidence>
<dbReference type="EMBL" id="FXBL01000004">
    <property type="protein sequence ID" value="SMH27932.1"/>
    <property type="molecule type" value="Genomic_DNA"/>
</dbReference>
<dbReference type="OrthoDB" id="7375416at2"/>
<dbReference type="AlphaFoldDB" id="A0A1X7MSZ5"/>
<accession>A0A1X7MSZ5</accession>
<protein>
    <submittedName>
        <fullName evidence="1">Uncharacterized protein</fullName>
    </submittedName>
</protein>
<proteinExistence type="predicted"/>
<gene>
    <name evidence="1" type="ORF">SAMN02982922_0677</name>
</gene>
<dbReference type="RefSeq" id="WP_085462852.1">
    <property type="nucleotide sequence ID" value="NZ_FXBL01000004.1"/>
</dbReference>
<evidence type="ECO:0000313" key="1">
    <source>
        <dbReference type="EMBL" id="SMH27932.1"/>
    </source>
</evidence>
<dbReference type="Proteomes" id="UP000193083">
    <property type="component" value="Unassembled WGS sequence"/>
</dbReference>
<keyword evidence="2" id="KW-1185">Reference proteome</keyword>
<name>A0A1X7MSZ5_9HYPH</name>
<organism evidence="1 2">
    <name type="scientific">Mesorhizobium australicum</name>
    <dbReference type="NCBI Taxonomy" id="536018"/>
    <lineage>
        <taxon>Bacteria</taxon>
        <taxon>Pseudomonadati</taxon>
        <taxon>Pseudomonadota</taxon>
        <taxon>Alphaproteobacteria</taxon>
        <taxon>Hyphomicrobiales</taxon>
        <taxon>Phyllobacteriaceae</taxon>
        <taxon>Mesorhizobium</taxon>
    </lineage>
</organism>
<sequence>MPEYTIEVTYHLPVYRHRTYSADTPAAACRLAVEDDEWTTGKFDHDSAGENYVTGIWEGADAAYSSPPIPVPSHFGETIQRKAAHFEILLGLLKMLVADRLADRASSDEWVERASWAVARGEAIIAGARDP</sequence>